<dbReference type="InterPro" id="IPR004143">
    <property type="entry name" value="BPL_LPL_catalytic"/>
</dbReference>
<dbReference type="STRING" id="582692.SAMN05720606_12462"/>
<feature type="domain" description="BPL/LPL catalytic" evidence="1">
    <location>
        <begin position="63"/>
        <end position="246"/>
    </location>
</feature>
<dbReference type="InterPro" id="IPR045864">
    <property type="entry name" value="aa-tRNA-synth_II/BPL/LPL"/>
</dbReference>
<reference evidence="3" key="1">
    <citation type="submission" date="2016-10" db="EMBL/GenBank/DDBJ databases">
        <authorList>
            <person name="Varghese N."/>
            <person name="Submissions S."/>
        </authorList>
    </citation>
    <scope>NUCLEOTIDE SEQUENCE [LARGE SCALE GENOMIC DNA]</scope>
    <source>
        <strain evidence="3">BL9</strain>
    </source>
</reference>
<dbReference type="Pfam" id="PF21948">
    <property type="entry name" value="LplA-B_cat"/>
    <property type="match status" value="1"/>
</dbReference>
<organism evidence="2 3">
    <name type="scientific">Paenibacillus polysaccharolyticus</name>
    <dbReference type="NCBI Taxonomy" id="582692"/>
    <lineage>
        <taxon>Bacteria</taxon>
        <taxon>Bacillati</taxon>
        <taxon>Bacillota</taxon>
        <taxon>Bacilli</taxon>
        <taxon>Bacillales</taxon>
        <taxon>Paenibacillaceae</taxon>
        <taxon>Paenibacillus</taxon>
    </lineage>
</organism>
<proteinExistence type="predicted"/>
<protein>
    <submittedName>
        <fullName evidence="2">Octanoyl-[GcvH]:protein N-octanoyltransferase</fullName>
    </submittedName>
</protein>
<name>A0A1G5LDW8_9BACL</name>
<dbReference type="GO" id="GO:0009249">
    <property type="term" value="P:protein lipoylation"/>
    <property type="evidence" value="ECO:0007669"/>
    <property type="project" value="UniProtKB-ARBA"/>
</dbReference>
<dbReference type="Proteomes" id="UP000198538">
    <property type="component" value="Unassembled WGS sequence"/>
</dbReference>
<accession>A0A1G5LDW8</accession>
<dbReference type="PANTHER" id="PTHR43679:SF2">
    <property type="entry name" value="OCTANOYL-[GCVH]:PROTEIN N-OCTANOYLTRANSFERASE"/>
    <property type="match status" value="1"/>
</dbReference>
<dbReference type="PROSITE" id="PS51733">
    <property type="entry name" value="BPL_LPL_CATALYTIC"/>
    <property type="match status" value="1"/>
</dbReference>
<dbReference type="AlphaFoldDB" id="A0A1G5LDW8"/>
<evidence type="ECO:0000313" key="2">
    <source>
        <dbReference type="EMBL" id="SCZ11052.1"/>
    </source>
</evidence>
<evidence type="ECO:0000313" key="3">
    <source>
        <dbReference type="Proteomes" id="UP000198538"/>
    </source>
</evidence>
<dbReference type="InterPro" id="IPR050664">
    <property type="entry name" value="Octanoyltrans_LipM/LipL"/>
</dbReference>
<evidence type="ECO:0000259" key="1">
    <source>
        <dbReference type="PROSITE" id="PS51733"/>
    </source>
</evidence>
<dbReference type="GO" id="GO:0140096">
    <property type="term" value="F:catalytic activity, acting on a protein"/>
    <property type="evidence" value="ECO:0007669"/>
    <property type="project" value="UniProtKB-ARBA"/>
</dbReference>
<gene>
    <name evidence="2" type="ORF">SAMN05720606_12462</name>
</gene>
<keyword evidence="2" id="KW-0808">Transferase</keyword>
<dbReference type="GO" id="GO:0016740">
    <property type="term" value="F:transferase activity"/>
    <property type="evidence" value="ECO:0007669"/>
    <property type="project" value="UniProtKB-KW"/>
</dbReference>
<dbReference type="SUPFAM" id="SSF55681">
    <property type="entry name" value="Class II aaRS and biotin synthetases"/>
    <property type="match status" value="1"/>
</dbReference>
<sequence length="290" mass="31613">MNIPSQSNQLPESEKSELTVQRISAEQHSSLRLQIWETPLMRLGSSVLDAFAWEEVMCRRVGAGHLPVAHIWRHPDAFVAGLRDRRLPRAVEAMDVIKGQGTAVCVRPSGGAAVPLNPGVVNVSLILPNPGHAINIHDDFREMASIIAESLTPWSTQAQTGEVQGAFCPGDYDVSVGGLKFCGIAQRRQAKAYIITAFIIVEGQGDRLAAEVRKFYEEASGGIAEGYPEVKHGTMASLQELAGVPSTAAYTASLVRTLRNRYPHAATERVLSVDADDVLRTAEQMKQRYD</sequence>
<dbReference type="RefSeq" id="WP_090924576.1">
    <property type="nucleotide sequence ID" value="NZ_FMVM01000024.1"/>
</dbReference>
<keyword evidence="3" id="KW-1185">Reference proteome</keyword>
<dbReference type="EMBL" id="FMVM01000024">
    <property type="protein sequence ID" value="SCZ11052.1"/>
    <property type="molecule type" value="Genomic_DNA"/>
</dbReference>
<dbReference type="PANTHER" id="PTHR43679">
    <property type="entry name" value="OCTANOYLTRANSFERASE LIPM-RELATED"/>
    <property type="match status" value="1"/>
</dbReference>
<dbReference type="Gene3D" id="3.30.930.10">
    <property type="entry name" value="Bira Bifunctional Protein, Domain 2"/>
    <property type="match status" value="1"/>
</dbReference>